<evidence type="ECO:0008006" key="4">
    <source>
        <dbReference type="Google" id="ProtNLM"/>
    </source>
</evidence>
<feature type="chain" id="PRO_5008141686" description="Secreted protein" evidence="1">
    <location>
        <begin position="21"/>
        <end position="102"/>
    </location>
</feature>
<dbReference type="EnsemblMetazoa" id="AMIN014603-RA">
    <property type="protein sequence ID" value="AMIN014603-PA"/>
    <property type="gene ID" value="AMIN014603"/>
</dbReference>
<proteinExistence type="predicted"/>
<accession>A0A182WPK6</accession>
<feature type="signal peptide" evidence="1">
    <location>
        <begin position="1"/>
        <end position="20"/>
    </location>
</feature>
<keyword evidence="3" id="KW-1185">Reference proteome</keyword>
<sequence>GLPTRTGLIRVCCCLTVVGAKCLVHVCLVLRIPERLHNSHGTAQAFKHVKAKQLEKRFYRPGQGKSCTENFPPHQRFRSERKTIPSPRREIVVHCVSELRTQ</sequence>
<reference evidence="2" key="2">
    <citation type="submission" date="2020-05" db="UniProtKB">
        <authorList>
            <consortium name="EnsemblMetazoa"/>
        </authorList>
    </citation>
    <scope>IDENTIFICATION</scope>
    <source>
        <strain evidence="2">MINIMUS1</strain>
    </source>
</reference>
<dbReference type="Proteomes" id="UP000075920">
    <property type="component" value="Unassembled WGS sequence"/>
</dbReference>
<dbReference type="VEuPathDB" id="VectorBase:AMIN014603"/>
<keyword evidence="1" id="KW-0732">Signal</keyword>
<dbReference type="AlphaFoldDB" id="A0A182WPK6"/>
<reference evidence="3" key="1">
    <citation type="submission" date="2013-03" db="EMBL/GenBank/DDBJ databases">
        <title>The Genome Sequence of Anopheles minimus MINIMUS1.</title>
        <authorList>
            <consortium name="The Broad Institute Genomics Platform"/>
            <person name="Neafsey D.E."/>
            <person name="Walton C."/>
            <person name="Walker B."/>
            <person name="Young S.K."/>
            <person name="Zeng Q."/>
            <person name="Gargeya S."/>
            <person name="Fitzgerald M."/>
            <person name="Haas B."/>
            <person name="Abouelleil A."/>
            <person name="Allen A.W."/>
            <person name="Alvarado L."/>
            <person name="Arachchi H.M."/>
            <person name="Berlin A.M."/>
            <person name="Chapman S.B."/>
            <person name="Gainer-Dewar J."/>
            <person name="Goldberg J."/>
            <person name="Griggs A."/>
            <person name="Gujja S."/>
            <person name="Hansen M."/>
            <person name="Howarth C."/>
            <person name="Imamovic A."/>
            <person name="Ireland A."/>
            <person name="Larimer J."/>
            <person name="McCowan C."/>
            <person name="Murphy C."/>
            <person name="Pearson M."/>
            <person name="Poon T.W."/>
            <person name="Priest M."/>
            <person name="Roberts A."/>
            <person name="Saif S."/>
            <person name="Shea T."/>
            <person name="Sisk P."/>
            <person name="Sykes S."/>
            <person name="Wortman J."/>
            <person name="Nusbaum C."/>
            <person name="Birren B."/>
        </authorList>
    </citation>
    <scope>NUCLEOTIDE SEQUENCE [LARGE SCALE GENOMIC DNA]</scope>
    <source>
        <strain evidence="3">MINIMUS1</strain>
    </source>
</reference>
<evidence type="ECO:0000313" key="3">
    <source>
        <dbReference type="Proteomes" id="UP000075920"/>
    </source>
</evidence>
<evidence type="ECO:0000256" key="1">
    <source>
        <dbReference type="SAM" id="SignalP"/>
    </source>
</evidence>
<name>A0A182WPK6_9DIPT</name>
<evidence type="ECO:0000313" key="2">
    <source>
        <dbReference type="EnsemblMetazoa" id="AMIN014603-PA"/>
    </source>
</evidence>
<organism evidence="2 3">
    <name type="scientific">Anopheles minimus</name>
    <dbReference type="NCBI Taxonomy" id="112268"/>
    <lineage>
        <taxon>Eukaryota</taxon>
        <taxon>Metazoa</taxon>
        <taxon>Ecdysozoa</taxon>
        <taxon>Arthropoda</taxon>
        <taxon>Hexapoda</taxon>
        <taxon>Insecta</taxon>
        <taxon>Pterygota</taxon>
        <taxon>Neoptera</taxon>
        <taxon>Endopterygota</taxon>
        <taxon>Diptera</taxon>
        <taxon>Nematocera</taxon>
        <taxon>Culicoidea</taxon>
        <taxon>Culicidae</taxon>
        <taxon>Anophelinae</taxon>
        <taxon>Anopheles</taxon>
    </lineage>
</organism>
<protein>
    <recommendedName>
        <fullName evidence="4">Secreted protein</fullName>
    </recommendedName>
</protein>